<dbReference type="Pfam" id="PF19420">
    <property type="entry name" value="DDAH_eukar"/>
    <property type="match status" value="1"/>
</dbReference>
<dbReference type="GO" id="GO:0016403">
    <property type="term" value="F:dimethylargininase activity"/>
    <property type="evidence" value="ECO:0007669"/>
    <property type="project" value="TreeGrafter"/>
</dbReference>
<evidence type="ECO:0000313" key="4">
    <source>
        <dbReference type="Proteomes" id="UP001162480"/>
    </source>
</evidence>
<keyword evidence="4" id="KW-1185">Reference proteome</keyword>
<dbReference type="EMBL" id="OX597814">
    <property type="protein sequence ID" value="CAI9716350.1"/>
    <property type="molecule type" value="Genomic_DNA"/>
</dbReference>
<dbReference type="GO" id="GO:0006525">
    <property type="term" value="P:arginine metabolic process"/>
    <property type="evidence" value="ECO:0007669"/>
    <property type="project" value="TreeGrafter"/>
</dbReference>
<dbReference type="GO" id="GO:0000052">
    <property type="term" value="P:citrulline metabolic process"/>
    <property type="evidence" value="ECO:0007669"/>
    <property type="project" value="TreeGrafter"/>
</dbReference>
<dbReference type="GO" id="GO:0016597">
    <property type="term" value="F:amino acid binding"/>
    <property type="evidence" value="ECO:0007669"/>
    <property type="project" value="TreeGrafter"/>
</dbReference>
<dbReference type="Gene3D" id="3.75.10.10">
    <property type="entry name" value="L-arginine/glycine Amidinotransferase, Chain A"/>
    <property type="match status" value="1"/>
</dbReference>
<gene>
    <name evidence="3" type="ORF">OCTVUL_1B003400</name>
</gene>
<organism evidence="3 4">
    <name type="scientific">Octopus vulgaris</name>
    <name type="common">Common octopus</name>
    <dbReference type="NCBI Taxonomy" id="6645"/>
    <lineage>
        <taxon>Eukaryota</taxon>
        <taxon>Metazoa</taxon>
        <taxon>Spiralia</taxon>
        <taxon>Lophotrochozoa</taxon>
        <taxon>Mollusca</taxon>
        <taxon>Cephalopoda</taxon>
        <taxon>Coleoidea</taxon>
        <taxon>Octopodiformes</taxon>
        <taxon>Octopoda</taxon>
        <taxon>Incirrata</taxon>
        <taxon>Octopodidae</taxon>
        <taxon>Octopus</taxon>
    </lineage>
</organism>
<dbReference type="AlphaFoldDB" id="A0AA36AHN7"/>
<evidence type="ECO:0000256" key="2">
    <source>
        <dbReference type="ARBA" id="ARBA00022801"/>
    </source>
</evidence>
<name>A0AA36AHN7_OCTVU</name>
<dbReference type="PANTHER" id="PTHR12737">
    <property type="entry name" value="DIMETHYLARGININE DIMETHYLAMINOHYDROLASE"/>
    <property type="match status" value="1"/>
</dbReference>
<dbReference type="InterPro" id="IPR033199">
    <property type="entry name" value="DDAH-like"/>
</dbReference>
<dbReference type="Proteomes" id="UP001162480">
    <property type="component" value="Chromosome 1"/>
</dbReference>
<evidence type="ECO:0000256" key="1">
    <source>
        <dbReference type="ARBA" id="ARBA00008532"/>
    </source>
</evidence>
<dbReference type="PANTHER" id="PTHR12737:SF9">
    <property type="entry name" value="DIMETHYLARGININASE"/>
    <property type="match status" value="1"/>
</dbReference>
<sequence>MSFEYSRVLMRPVTEALVEKIRSIDSTVKLNLEKLQSEQNRLAEALKKRRINVVYLAASNNYPEGCFIEDCAVIIGDTALICRPADQSRRGEAKKYLLVLGRTQMKLEQ</sequence>
<reference evidence="3" key="1">
    <citation type="submission" date="2023-08" db="EMBL/GenBank/DDBJ databases">
        <authorList>
            <person name="Alioto T."/>
            <person name="Alioto T."/>
            <person name="Gomez Garrido J."/>
        </authorList>
    </citation>
    <scope>NUCLEOTIDE SEQUENCE</scope>
</reference>
<dbReference type="SUPFAM" id="SSF55909">
    <property type="entry name" value="Pentein"/>
    <property type="match status" value="1"/>
</dbReference>
<proteinExistence type="inferred from homology"/>
<protein>
    <submittedName>
        <fullName evidence="3">Uncharacterized protein</fullName>
    </submittedName>
</protein>
<dbReference type="GO" id="GO:0045429">
    <property type="term" value="P:positive regulation of nitric oxide biosynthetic process"/>
    <property type="evidence" value="ECO:0007669"/>
    <property type="project" value="TreeGrafter"/>
</dbReference>
<keyword evidence="2" id="KW-0378">Hydrolase</keyword>
<evidence type="ECO:0000313" key="3">
    <source>
        <dbReference type="EMBL" id="CAI9716350.1"/>
    </source>
</evidence>
<accession>A0AA36AHN7</accession>
<comment type="similarity">
    <text evidence="1">Belongs to the DDAH family.</text>
</comment>